<reference evidence="2 3" key="1">
    <citation type="submission" date="2020-02" db="EMBL/GenBank/DDBJ databases">
        <title>Whole-genome analyses of novel actinobacteria.</title>
        <authorList>
            <person name="Sahin N."/>
            <person name="Tokatli A."/>
        </authorList>
    </citation>
    <scope>NUCLEOTIDE SEQUENCE [LARGE SCALE GENOMIC DNA]</scope>
    <source>
        <strain evidence="2 3">YC504</strain>
    </source>
</reference>
<dbReference type="AlphaFoldDB" id="A0A6G4XCM3"/>
<proteinExistence type="predicted"/>
<dbReference type="Proteomes" id="UP000481109">
    <property type="component" value="Unassembled WGS sequence"/>
</dbReference>
<organism evidence="2 3">
    <name type="scientific">Streptomyces mesophilus</name>
    <dbReference type="NCBI Taxonomy" id="1775132"/>
    <lineage>
        <taxon>Bacteria</taxon>
        <taxon>Bacillati</taxon>
        <taxon>Actinomycetota</taxon>
        <taxon>Actinomycetes</taxon>
        <taxon>Kitasatosporales</taxon>
        <taxon>Streptomycetaceae</taxon>
        <taxon>Streptomyces</taxon>
    </lineage>
</organism>
<evidence type="ECO:0000313" key="2">
    <source>
        <dbReference type="EMBL" id="NGO74912.1"/>
    </source>
</evidence>
<gene>
    <name evidence="2" type="ORF">G6045_04305</name>
</gene>
<feature type="region of interest" description="Disordered" evidence="1">
    <location>
        <begin position="145"/>
        <end position="167"/>
    </location>
</feature>
<dbReference type="EMBL" id="JAAKZW010000007">
    <property type="protein sequence ID" value="NGO74912.1"/>
    <property type="molecule type" value="Genomic_DNA"/>
</dbReference>
<keyword evidence="3" id="KW-1185">Reference proteome</keyword>
<sequence>MSESHSNYPVLISFRSPSWDRNWLISLLAILDAAALHLALNPSVPQSQMRLTLRAGFTCLRVLADEEKIPYDPDPMPDDPIHLTYEEFVAAVARLRERGVPMERSPEQAWPHFRGWRVNYESVAYALACRIDAVPALWSGPRRRDRGPIGIVTPRDRTPEEPGGGPR</sequence>
<evidence type="ECO:0000256" key="1">
    <source>
        <dbReference type="SAM" id="MobiDB-lite"/>
    </source>
</evidence>
<accession>A0A6G4XCM3</accession>
<evidence type="ECO:0000313" key="3">
    <source>
        <dbReference type="Proteomes" id="UP000481109"/>
    </source>
</evidence>
<name>A0A6G4XCM3_9ACTN</name>
<protein>
    <submittedName>
        <fullName evidence="2">Uncharacterized protein</fullName>
    </submittedName>
</protein>
<comment type="caution">
    <text evidence="2">The sequence shown here is derived from an EMBL/GenBank/DDBJ whole genome shotgun (WGS) entry which is preliminary data.</text>
</comment>
<dbReference type="RefSeq" id="WP_165330436.1">
    <property type="nucleotide sequence ID" value="NZ_JAAKZW010000007.1"/>
</dbReference>